<proteinExistence type="predicted"/>
<feature type="compositionally biased region" description="Polar residues" evidence="1">
    <location>
        <begin position="153"/>
        <end position="167"/>
    </location>
</feature>
<dbReference type="AlphaFoldDB" id="E8ZJI7"/>
<dbReference type="Proteomes" id="UP000008637">
    <property type="component" value="Chromosome"/>
</dbReference>
<accession>E8ZJI7</accession>
<keyword evidence="3" id="KW-1185">Reference proteome</keyword>
<reference evidence="2 3" key="1">
    <citation type="journal article" date="2011" name="J. Bacteriol.">
        <title>Complete genome sequence of Mycoplasma haemofelis, a hemotropic mycoplasma.</title>
        <authorList>
            <person name="Barker E.N."/>
            <person name="Helps C.R."/>
            <person name="Peters I.R."/>
            <person name="Darby A.C."/>
            <person name="Radford A.D."/>
            <person name="Tasker S."/>
        </authorList>
    </citation>
    <scope>NUCLEOTIDE SEQUENCE [LARGE SCALE GENOMIC DNA]</scope>
    <source>
        <strain evidence="2 3">Langford 1</strain>
    </source>
</reference>
<gene>
    <name evidence="2" type="ORF">HF1_13000</name>
</gene>
<evidence type="ECO:0000313" key="2">
    <source>
        <dbReference type="EMBL" id="CBY93308.1"/>
    </source>
</evidence>
<evidence type="ECO:0000256" key="1">
    <source>
        <dbReference type="SAM" id="MobiDB-lite"/>
    </source>
</evidence>
<dbReference type="EMBL" id="FR773153">
    <property type="protein sequence ID" value="CBY93308.1"/>
    <property type="molecule type" value="Genomic_DNA"/>
</dbReference>
<sequence length="206" mass="22529">MTSSKIVLPTLAAGASAASVGGYMYASSGKSKEITILDKVKESLKKNHRILTSKDDVAWQKFKEVYKAATGKGISGVSEEQIGNWCEVTLKEEFDQEKYDKAKEWCVVYDLSLKESIGKSLLPASGADEKWKKAWDKFSSGNDSAEGLKLSDESLTGSSKPSDNTQGGPALNTWCTSKYEMRMYELGALDLAKKVEKWCNEEAGNG</sequence>
<evidence type="ECO:0000313" key="3">
    <source>
        <dbReference type="Proteomes" id="UP000008637"/>
    </source>
</evidence>
<name>E8ZJI7_MYCHL</name>
<feature type="region of interest" description="Disordered" evidence="1">
    <location>
        <begin position="142"/>
        <end position="171"/>
    </location>
</feature>
<organism evidence="2 3">
    <name type="scientific">Mycoplasma haemofelis (strain Langford 1)</name>
    <name type="common">Haemobartonella felis</name>
    <dbReference type="NCBI Taxonomy" id="941640"/>
    <lineage>
        <taxon>Bacteria</taxon>
        <taxon>Bacillati</taxon>
        <taxon>Mycoplasmatota</taxon>
        <taxon>Mollicutes</taxon>
        <taxon>Mycoplasmataceae</taxon>
        <taxon>Mycoplasma</taxon>
    </lineage>
</organism>
<dbReference type="HOGENOM" id="CLU_098620_4_1_14"/>
<dbReference type="OrthoDB" id="9803749at2"/>
<dbReference type="KEGG" id="mha:HF1_13000"/>
<protein>
    <submittedName>
        <fullName evidence="2">Uncharacterized protein</fullName>
    </submittedName>
</protein>